<evidence type="ECO:0000313" key="2">
    <source>
        <dbReference type="Proteomes" id="UP001291623"/>
    </source>
</evidence>
<name>A0AAE1VBH7_9SOLA</name>
<keyword evidence="2" id="KW-1185">Reference proteome</keyword>
<comment type="caution">
    <text evidence="1">The sequence shown here is derived from an EMBL/GenBank/DDBJ whole genome shotgun (WGS) entry which is preliminary data.</text>
</comment>
<protein>
    <submittedName>
        <fullName evidence="1">Uncharacterized protein</fullName>
    </submittedName>
</protein>
<evidence type="ECO:0000313" key="1">
    <source>
        <dbReference type="EMBL" id="KAK4363743.1"/>
    </source>
</evidence>
<reference evidence="1" key="1">
    <citation type="submission" date="2023-12" db="EMBL/GenBank/DDBJ databases">
        <title>Genome assembly of Anisodus tanguticus.</title>
        <authorList>
            <person name="Wang Y.-J."/>
        </authorList>
    </citation>
    <scope>NUCLEOTIDE SEQUENCE</scope>
    <source>
        <strain evidence="1">KB-2021</strain>
        <tissue evidence="1">Leaf</tissue>
    </source>
</reference>
<organism evidence="1 2">
    <name type="scientific">Anisodus tanguticus</name>
    <dbReference type="NCBI Taxonomy" id="243964"/>
    <lineage>
        <taxon>Eukaryota</taxon>
        <taxon>Viridiplantae</taxon>
        <taxon>Streptophyta</taxon>
        <taxon>Embryophyta</taxon>
        <taxon>Tracheophyta</taxon>
        <taxon>Spermatophyta</taxon>
        <taxon>Magnoliopsida</taxon>
        <taxon>eudicotyledons</taxon>
        <taxon>Gunneridae</taxon>
        <taxon>Pentapetalae</taxon>
        <taxon>asterids</taxon>
        <taxon>lamiids</taxon>
        <taxon>Solanales</taxon>
        <taxon>Solanaceae</taxon>
        <taxon>Solanoideae</taxon>
        <taxon>Hyoscyameae</taxon>
        <taxon>Anisodus</taxon>
    </lineage>
</organism>
<dbReference type="AlphaFoldDB" id="A0AAE1VBH7"/>
<sequence>MDGSGDGSDGGLDLCPPESDPIRHPIKIRVLSDFRPYIRVEWIRYPSERGPTQVTRETFSDTFTLQDSSFWPTLTWFPHEADEECGGDVVKESEDVEADKYCDMVVKDSEEDDDEDRDEDEHMMKPTYWAFIKVLTNQRTVSHCVGPPDVRSFRVHTGYGEISHPNGNHPDATN</sequence>
<dbReference type="EMBL" id="JAVYJV010000009">
    <property type="protein sequence ID" value="KAK4363743.1"/>
    <property type="molecule type" value="Genomic_DNA"/>
</dbReference>
<dbReference type="Proteomes" id="UP001291623">
    <property type="component" value="Unassembled WGS sequence"/>
</dbReference>
<accession>A0AAE1VBH7</accession>
<gene>
    <name evidence="1" type="ORF">RND71_018984</name>
</gene>
<proteinExistence type="predicted"/>